<proteinExistence type="predicted"/>
<dbReference type="AlphaFoldDB" id="A0A222IKF8"/>
<dbReference type="EMBL" id="WISR01000297">
    <property type="protein sequence ID" value="MQW38320.1"/>
    <property type="molecule type" value="Genomic_DNA"/>
</dbReference>
<dbReference type="GO" id="GO:0019748">
    <property type="term" value="P:secondary metabolic process"/>
    <property type="evidence" value="ECO:0007669"/>
    <property type="project" value="InterPro"/>
</dbReference>
<dbReference type="InterPro" id="IPR011009">
    <property type="entry name" value="Kinase-like_dom_sf"/>
</dbReference>
<comment type="caution">
    <text evidence="1">The sequence shown here is derived from an EMBL/GenBank/DDBJ whole genome shotgun (WGS) entry which is preliminary data.</text>
</comment>
<organism evidence="1 2">
    <name type="scientific">Rhizobium meliloti</name>
    <name type="common">Ensifer meliloti</name>
    <name type="synonym">Sinorhizobium meliloti</name>
    <dbReference type="NCBI Taxonomy" id="382"/>
    <lineage>
        <taxon>Bacteria</taxon>
        <taxon>Pseudomonadati</taxon>
        <taxon>Pseudomonadota</taxon>
        <taxon>Alphaproteobacteria</taxon>
        <taxon>Hyphomicrobiales</taxon>
        <taxon>Rhizobiaceae</taxon>
        <taxon>Sinorhizobium/Ensifer group</taxon>
        <taxon>Sinorhizobium</taxon>
    </lineage>
</organism>
<protein>
    <submittedName>
        <fullName evidence="1">3'-kinase</fullName>
    </submittedName>
</protein>
<evidence type="ECO:0000313" key="2">
    <source>
        <dbReference type="Proteomes" id="UP000429484"/>
    </source>
</evidence>
<sequence>MFTSFIDEWSLEPAGDPILTRTSRLLPVRWRGLPAMLKVADEPEEKSGGQLMRWWDGHGAAQVYAAADSAILLERSESRRSLFHMAMTGSDDDATRIACRAVAMLHAARPSPPAGLAPLERWFQALAPAARLHGGILRTCADAAQHLLSTPDVPVVLHGDIHHGNILDFDARGWLAIDPKGLCGDRGFDYANLFCNPELPVVTAPGRLYRQLAIVAHEARLEPKRLLQWVIAYAGLSAAWFLGDGESPESTLAVAAIADAELRG</sequence>
<reference evidence="1 2" key="1">
    <citation type="journal article" date="2013" name="Genome Biol.">
        <title>Comparative genomics of the core and accessory genomes of 48 Sinorhizobium strains comprising five genospecies.</title>
        <authorList>
            <person name="Sugawara M."/>
            <person name="Epstein B."/>
            <person name="Badgley B.D."/>
            <person name="Unno T."/>
            <person name="Xu L."/>
            <person name="Reese J."/>
            <person name="Gyaneshwar P."/>
            <person name="Denny R."/>
            <person name="Mudge J."/>
            <person name="Bharti A.K."/>
            <person name="Farmer A.D."/>
            <person name="May G.D."/>
            <person name="Woodward J.E."/>
            <person name="Medigue C."/>
            <person name="Vallenet D."/>
            <person name="Lajus A."/>
            <person name="Rouy Z."/>
            <person name="Martinez-Vaz B."/>
            <person name="Tiffin P."/>
            <person name="Young N.D."/>
            <person name="Sadowsky M.J."/>
        </authorList>
    </citation>
    <scope>NUCLEOTIDE SEQUENCE [LARGE SCALE GENOMIC DNA]</scope>
    <source>
        <strain evidence="1 2">N6B1</strain>
    </source>
</reference>
<dbReference type="Gene3D" id="3.90.1200.10">
    <property type="match status" value="1"/>
</dbReference>
<name>A0A222IKF8_RHIML</name>
<dbReference type="SUPFAM" id="SSF56112">
    <property type="entry name" value="Protein kinase-like (PK-like)"/>
    <property type="match status" value="1"/>
</dbReference>
<dbReference type="RefSeq" id="WP_003529551.1">
    <property type="nucleotide sequence ID" value="NZ_CP021808.1"/>
</dbReference>
<dbReference type="InterPro" id="IPR006748">
    <property type="entry name" value="NH2Glyco/OHUrea_AB-resist_kin"/>
</dbReference>
<gene>
    <name evidence="1" type="ORF">GHK53_37730</name>
</gene>
<dbReference type="GO" id="GO:0016773">
    <property type="term" value="F:phosphotransferase activity, alcohol group as acceptor"/>
    <property type="evidence" value="ECO:0007669"/>
    <property type="project" value="InterPro"/>
</dbReference>
<evidence type="ECO:0000313" key="1">
    <source>
        <dbReference type="EMBL" id="MQW38320.1"/>
    </source>
</evidence>
<dbReference type="Pfam" id="PF04655">
    <property type="entry name" value="APH_6_hur"/>
    <property type="match status" value="1"/>
</dbReference>
<accession>A0A222IKF8</accession>
<dbReference type="Proteomes" id="UP000429484">
    <property type="component" value="Unassembled WGS sequence"/>
</dbReference>